<gene>
    <name evidence="1" type="ORF">FB555_000118</name>
</gene>
<protein>
    <submittedName>
        <fullName evidence="1">Uncharacterized protein</fullName>
    </submittedName>
</protein>
<accession>A0A7W3PN37</accession>
<sequence length="39" mass="4268">MTALAAPLASALLAVPALLHHTDLNEGFTRYDHDSYTRN</sequence>
<proteinExistence type="predicted"/>
<dbReference type="EMBL" id="JACGWU010000001">
    <property type="protein sequence ID" value="MBA8828047.1"/>
    <property type="molecule type" value="Genomic_DNA"/>
</dbReference>
<comment type="caution">
    <text evidence="1">The sequence shown here is derived from an EMBL/GenBank/DDBJ whole genome shotgun (WGS) entry which is preliminary data.</text>
</comment>
<dbReference type="Proteomes" id="UP000524237">
    <property type="component" value="Unassembled WGS sequence"/>
</dbReference>
<organism evidence="1 2">
    <name type="scientific">Alpinimonas psychrophila</name>
    <dbReference type="NCBI Taxonomy" id="748908"/>
    <lineage>
        <taxon>Bacteria</taxon>
        <taxon>Bacillati</taxon>
        <taxon>Actinomycetota</taxon>
        <taxon>Actinomycetes</taxon>
        <taxon>Micrococcales</taxon>
        <taxon>Microbacteriaceae</taxon>
        <taxon>Alpinimonas</taxon>
    </lineage>
</organism>
<keyword evidence="2" id="KW-1185">Reference proteome</keyword>
<name>A0A7W3PN37_9MICO</name>
<dbReference type="AlphaFoldDB" id="A0A7W3PN37"/>
<evidence type="ECO:0000313" key="2">
    <source>
        <dbReference type="Proteomes" id="UP000524237"/>
    </source>
</evidence>
<evidence type="ECO:0000313" key="1">
    <source>
        <dbReference type="EMBL" id="MBA8828047.1"/>
    </source>
</evidence>
<reference evidence="1 2" key="1">
    <citation type="submission" date="2020-07" db="EMBL/GenBank/DDBJ databases">
        <title>Sequencing the genomes of 1000 actinobacteria strains.</title>
        <authorList>
            <person name="Klenk H.-P."/>
        </authorList>
    </citation>
    <scope>NUCLEOTIDE SEQUENCE [LARGE SCALE GENOMIC DNA]</scope>
    <source>
        <strain evidence="1 2">DSM 23737</strain>
    </source>
</reference>